<gene>
    <name evidence="9" type="ORF">GSOID_T00014261001</name>
</gene>
<feature type="compositionally biased region" description="Polar residues" evidence="7">
    <location>
        <begin position="36"/>
        <end position="70"/>
    </location>
</feature>
<dbReference type="Gene3D" id="2.60.40.820">
    <property type="entry name" value="Transcription factor, T-box"/>
    <property type="match status" value="1"/>
</dbReference>
<organism evidence="9">
    <name type="scientific">Oikopleura dioica</name>
    <name type="common">Tunicate</name>
    <dbReference type="NCBI Taxonomy" id="34765"/>
    <lineage>
        <taxon>Eukaryota</taxon>
        <taxon>Metazoa</taxon>
        <taxon>Chordata</taxon>
        <taxon>Tunicata</taxon>
        <taxon>Appendicularia</taxon>
        <taxon>Copelata</taxon>
        <taxon>Oikopleuridae</taxon>
        <taxon>Oikopleura</taxon>
    </lineage>
</organism>
<dbReference type="FunFam" id="2.60.40.820:FF:000007">
    <property type="entry name" value="T-box transcription factor"/>
    <property type="match status" value="1"/>
</dbReference>
<evidence type="ECO:0000256" key="7">
    <source>
        <dbReference type="SAM" id="MobiDB-lite"/>
    </source>
</evidence>
<keyword evidence="4" id="KW-0804">Transcription</keyword>
<dbReference type="Proteomes" id="UP000001307">
    <property type="component" value="Unassembled WGS sequence"/>
</dbReference>
<feature type="compositionally biased region" description="Basic and acidic residues" evidence="7">
    <location>
        <begin position="100"/>
        <end position="110"/>
    </location>
</feature>
<name>E4XKP6_OIKDI</name>
<dbReference type="InterPro" id="IPR036960">
    <property type="entry name" value="T-box_sf"/>
</dbReference>
<dbReference type="PROSITE" id="PS01264">
    <property type="entry name" value="TBOX_2"/>
    <property type="match status" value="1"/>
</dbReference>
<evidence type="ECO:0000313" key="10">
    <source>
        <dbReference type="Proteomes" id="UP000001307"/>
    </source>
</evidence>
<keyword evidence="3 6" id="KW-0238">DNA-binding</keyword>
<feature type="region of interest" description="Disordered" evidence="7">
    <location>
        <begin position="87"/>
        <end position="118"/>
    </location>
</feature>
<dbReference type="OrthoDB" id="7442607at2759"/>
<accession>E4XKP6</accession>
<evidence type="ECO:0000256" key="3">
    <source>
        <dbReference type="ARBA" id="ARBA00023125"/>
    </source>
</evidence>
<keyword evidence="2" id="KW-0805">Transcription regulation</keyword>
<dbReference type="Pfam" id="PF00907">
    <property type="entry name" value="T-box"/>
    <property type="match status" value="1"/>
</dbReference>
<evidence type="ECO:0000256" key="2">
    <source>
        <dbReference type="ARBA" id="ARBA00023015"/>
    </source>
</evidence>
<feature type="domain" description="T-box" evidence="8">
    <location>
        <begin position="141"/>
        <end position="321"/>
    </location>
</feature>
<dbReference type="GO" id="GO:0000978">
    <property type="term" value="F:RNA polymerase II cis-regulatory region sequence-specific DNA binding"/>
    <property type="evidence" value="ECO:0007669"/>
    <property type="project" value="InterPro"/>
</dbReference>
<evidence type="ECO:0000256" key="5">
    <source>
        <dbReference type="ARBA" id="ARBA00023242"/>
    </source>
</evidence>
<dbReference type="SUPFAM" id="SSF49417">
    <property type="entry name" value="p53-like transcription factors"/>
    <property type="match status" value="1"/>
</dbReference>
<feature type="region of interest" description="Disordered" evidence="7">
    <location>
        <begin position="355"/>
        <end position="390"/>
    </location>
</feature>
<comment type="subcellular location">
    <subcellularLocation>
        <location evidence="1 6">Nucleus</location>
    </subcellularLocation>
</comment>
<dbReference type="GO" id="GO:0045893">
    <property type="term" value="P:positive regulation of DNA-templated transcription"/>
    <property type="evidence" value="ECO:0007669"/>
    <property type="project" value="InterPro"/>
</dbReference>
<dbReference type="InterPro" id="IPR008967">
    <property type="entry name" value="p53-like_TF_DNA-bd_sf"/>
</dbReference>
<feature type="region of interest" description="Disordered" evidence="7">
    <location>
        <begin position="1"/>
        <end position="70"/>
    </location>
</feature>
<dbReference type="PROSITE" id="PS50252">
    <property type="entry name" value="TBOX_3"/>
    <property type="match status" value="1"/>
</dbReference>
<dbReference type="SMART" id="SM00425">
    <property type="entry name" value="TBOX"/>
    <property type="match status" value="1"/>
</dbReference>
<evidence type="ECO:0000313" key="9">
    <source>
        <dbReference type="EMBL" id="CBY10749.1"/>
    </source>
</evidence>
<protein>
    <recommendedName>
        <fullName evidence="8">T-box domain-containing protein</fullName>
    </recommendedName>
</protein>
<feature type="compositionally biased region" description="Pro residues" evidence="7">
    <location>
        <begin position="364"/>
        <end position="375"/>
    </location>
</feature>
<feature type="compositionally biased region" description="Polar residues" evidence="7">
    <location>
        <begin position="379"/>
        <end position="388"/>
    </location>
</feature>
<evidence type="ECO:0000256" key="4">
    <source>
        <dbReference type="ARBA" id="ARBA00023163"/>
    </source>
</evidence>
<feature type="compositionally biased region" description="Polar residues" evidence="7">
    <location>
        <begin position="1"/>
        <end position="25"/>
    </location>
</feature>
<reference evidence="9" key="1">
    <citation type="journal article" date="2010" name="Science">
        <title>Plasticity of animal genome architecture unmasked by rapid evolution of a pelagic tunicate.</title>
        <authorList>
            <person name="Denoeud F."/>
            <person name="Henriet S."/>
            <person name="Mungpakdee S."/>
            <person name="Aury J.M."/>
            <person name="Da Silva C."/>
            <person name="Brinkmann H."/>
            <person name="Mikhaleva J."/>
            <person name="Olsen L.C."/>
            <person name="Jubin C."/>
            <person name="Canestro C."/>
            <person name="Bouquet J.M."/>
            <person name="Danks G."/>
            <person name="Poulain J."/>
            <person name="Campsteijn C."/>
            <person name="Adamski M."/>
            <person name="Cross I."/>
            <person name="Yadetie F."/>
            <person name="Muffato M."/>
            <person name="Louis A."/>
            <person name="Butcher S."/>
            <person name="Tsagkogeorga G."/>
            <person name="Konrad A."/>
            <person name="Singh S."/>
            <person name="Jensen M.F."/>
            <person name="Cong E.H."/>
            <person name="Eikeseth-Otteraa H."/>
            <person name="Noel B."/>
            <person name="Anthouard V."/>
            <person name="Porcel B.M."/>
            <person name="Kachouri-Lafond R."/>
            <person name="Nishino A."/>
            <person name="Ugolini M."/>
            <person name="Chourrout P."/>
            <person name="Nishida H."/>
            <person name="Aasland R."/>
            <person name="Huzurbazar S."/>
            <person name="Westhof E."/>
            <person name="Delsuc F."/>
            <person name="Lehrach H."/>
            <person name="Reinhardt R."/>
            <person name="Weissenbach J."/>
            <person name="Roy S.W."/>
            <person name="Artiguenave F."/>
            <person name="Postlethwait J.H."/>
            <person name="Manak J.R."/>
            <person name="Thompson E.M."/>
            <person name="Jaillon O."/>
            <person name="Du Pasquier L."/>
            <person name="Boudinot P."/>
            <person name="Liberles D.A."/>
            <person name="Volff J.N."/>
            <person name="Philippe H."/>
            <person name="Lenhard B."/>
            <person name="Roest Crollius H."/>
            <person name="Wincker P."/>
            <person name="Chourrout D."/>
        </authorList>
    </citation>
    <scope>NUCLEOTIDE SEQUENCE [LARGE SCALE GENOMIC DNA]</scope>
</reference>
<dbReference type="InParanoid" id="E4XKP6"/>
<keyword evidence="10" id="KW-1185">Reference proteome</keyword>
<dbReference type="PANTHER" id="PTHR11267">
    <property type="entry name" value="T-BOX PROTEIN-RELATED"/>
    <property type="match status" value="1"/>
</dbReference>
<evidence type="ECO:0000259" key="8">
    <source>
        <dbReference type="PROSITE" id="PS50252"/>
    </source>
</evidence>
<dbReference type="EMBL" id="FN653065">
    <property type="protein sequence ID" value="CBY10749.1"/>
    <property type="molecule type" value="Genomic_DNA"/>
</dbReference>
<dbReference type="PRINTS" id="PR00937">
    <property type="entry name" value="TBOX"/>
</dbReference>
<dbReference type="InterPro" id="IPR018186">
    <property type="entry name" value="TF_T-box_CS"/>
</dbReference>
<dbReference type="AlphaFoldDB" id="E4XKP6"/>
<keyword evidence="5 6" id="KW-0539">Nucleus</keyword>
<sequence>MDNSPHEVSTIDSHEITLNSLSSISKGDDHAEPYYTEQTSPETENQAYTSAENAQQDDQTYHTYYTSQPVYQTTENDAAQVYQTVYPTPDRSSSEDSEEHEDRKEQKESENTQSAHPDMASIAYISSQNGPEVVDGISMELDKRDLWRTFYRYGTEMIITKVGRRMFPSMKVSVNGLDPQKTYAMILDILPVDDSRYRYVYNSSKWVSVGNADTNLPERVYVHPESPQKGSDWMRSLVNFDKLKLTNNENDTKGQIILHSMHKYQPRVHVVEIPEGVDVCRYPTSTFTFREAQFITVTAYQNQAITKLKINRNPFAKGFRNNGRNAKVHNAYEQSGEPVPGSYAAHVAWRERMGKQGGATASSPHPPPPPAPWSHPQPEITSHSQHAVSHTLYHSPDPAISEVSRYFQTYSPYSTTQMMPNYNPDTLYQAQPTYITVPTSMYDNLQSSDIYAEPGVGCKREAGAFYDEYNEESLPKIAKLEPSESLASFLPRLS</sequence>
<dbReference type="InterPro" id="IPR001699">
    <property type="entry name" value="TF_T-box"/>
</dbReference>
<evidence type="ECO:0000256" key="6">
    <source>
        <dbReference type="PROSITE-ProRule" id="PRU00201"/>
    </source>
</evidence>
<dbReference type="GO" id="GO:0000981">
    <property type="term" value="F:DNA-binding transcription factor activity, RNA polymerase II-specific"/>
    <property type="evidence" value="ECO:0007669"/>
    <property type="project" value="TreeGrafter"/>
</dbReference>
<dbReference type="PROSITE" id="PS01283">
    <property type="entry name" value="TBOX_1"/>
    <property type="match status" value="1"/>
</dbReference>
<dbReference type="GO" id="GO:0001708">
    <property type="term" value="P:cell fate specification"/>
    <property type="evidence" value="ECO:0007669"/>
    <property type="project" value="TreeGrafter"/>
</dbReference>
<proteinExistence type="predicted"/>
<dbReference type="InterPro" id="IPR046360">
    <property type="entry name" value="T-box_DNA-bd"/>
</dbReference>
<dbReference type="GO" id="GO:0000785">
    <property type="term" value="C:chromatin"/>
    <property type="evidence" value="ECO:0007669"/>
    <property type="project" value="TreeGrafter"/>
</dbReference>
<evidence type="ECO:0000256" key="1">
    <source>
        <dbReference type="ARBA" id="ARBA00004123"/>
    </source>
</evidence>
<comment type="caution">
    <text evidence="6">Lacks conserved residue(s) required for the propagation of feature annotation.</text>
</comment>
<dbReference type="GO" id="GO:0005634">
    <property type="term" value="C:nucleus"/>
    <property type="evidence" value="ECO:0007669"/>
    <property type="project" value="UniProtKB-SubCell"/>
</dbReference>
<dbReference type="PANTHER" id="PTHR11267:SF207">
    <property type="entry name" value="OVER COMPENSATING MALES, ISOFORM A"/>
    <property type="match status" value="1"/>
</dbReference>